<keyword evidence="6" id="KW-1185">Reference proteome</keyword>
<comment type="caution">
    <text evidence="5">The sequence shown here is derived from an EMBL/GenBank/DDBJ whole genome shotgun (WGS) entry which is preliminary data.</text>
</comment>
<reference evidence="5 6" key="1">
    <citation type="submission" date="2019-12" db="EMBL/GenBank/DDBJ databases">
        <title>Chitinophaga sp. strain ysch24 (GDMCC 1.1355), whole genome shotgun sequence.</title>
        <authorList>
            <person name="Zhang X."/>
        </authorList>
    </citation>
    <scope>NUCLEOTIDE SEQUENCE [LARGE SCALE GENOMIC DNA]</scope>
    <source>
        <strain evidence="6">ysch24</strain>
    </source>
</reference>
<accession>A0A7K1U5C8</accession>
<dbReference type="InterPro" id="IPR014710">
    <property type="entry name" value="RmlC-like_jellyroll"/>
</dbReference>
<comment type="similarity">
    <text evidence="1 2">Belongs to the pirin family.</text>
</comment>
<proteinExistence type="inferred from homology"/>
<sequence length="227" mass="25534">MLPQSKGKMFLADERGLNEMAWFRTYNTFNFGRYYNEHKTPFGSLYVLNEDILAGGKGFNMLVEEPTDIILLPVVGAISFKNTEGHNGIIEAGQVQLLHMQKGTQLEIRNPYESDLVKFLQLWIKMPAIEETTPVSASFTLDNHLREIFNREGCHRGAIVKLASKEEAVYKLSNPENGVFVFAIEGDMEAQYRLLYAGDGLALWEVEEVEIEALSASAIVLIVEVSL</sequence>
<evidence type="ECO:0000313" key="6">
    <source>
        <dbReference type="Proteomes" id="UP000461730"/>
    </source>
</evidence>
<dbReference type="InterPro" id="IPR041602">
    <property type="entry name" value="Quercetinase_C"/>
</dbReference>
<gene>
    <name evidence="5" type="ORF">GO493_14985</name>
</gene>
<dbReference type="EMBL" id="WRXN01000006">
    <property type="protein sequence ID" value="MVT09572.1"/>
    <property type="molecule type" value="Genomic_DNA"/>
</dbReference>
<dbReference type="InterPro" id="IPR011051">
    <property type="entry name" value="RmlC_Cupin_sf"/>
</dbReference>
<dbReference type="SUPFAM" id="SSF51182">
    <property type="entry name" value="RmlC-like cupins"/>
    <property type="match status" value="1"/>
</dbReference>
<dbReference type="InterPro" id="IPR012093">
    <property type="entry name" value="Pirin"/>
</dbReference>
<dbReference type="InterPro" id="IPR003829">
    <property type="entry name" value="Pirin_N_dom"/>
</dbReference>
<dbReference type="RefSeq" id="WP_157307018.1">
    <property type="nucleotide sequence ID" value="NZ_WRXN01000006.1"/>
</dbReference>
<dbReference type="Proteomes" id="UP000461730">
    <property type="component" value="Unassembled WGS sequence"/>
</dbReference>
<name>A0A7K1U5C8_9BACT</name>
<dbReference type="AlphaFoldDB" id="A0A7K1U5C8"/>
<feature type="domain" description="Quercetin 2,3-dioxygenase C-terminal cupin" evidence="4">
    <location>
        <begin position="160"/>
        <end position="222"/>
    </location>
</feature>
<dbReference type="PANTHER" id="PTHR43212">
    <property type="entry name" value="QUERCETIN 2,3-DIOXYGENASE"/>
    <property type="match status" value="1"/>
</dbReference>
<dbReference type="Pfam" id="PF02678">
    <property type="entry name" value="Pirin"/>
    <property type="match status" value="1"/>
</dbReference>
<feature type="domain" description="Pirin N-terminal" evidence="3">
    <location>
        <begin position="17"/>
        <end position="124"/>
    </location>
</feature>
<dbReference type="Gene3D" id="2.60.120.10">
    <property type="entry name" value="Jelly Rolls"/>
    <property type="match status" value="2"/>
</dbReference>
<evidence type="ECO:0000313" key="5">
    <source>
        <dbReference type="EMBL" id="MVT09572.1"/>
    </source>
</evidence>
<evidence type="ECO:0000259" key="4">
    <source>
        <dbReference type="Pfam" id="PF17954"/>
    </source>
</evidence>
<organism evidence="5 6">
    <name type="scientific">Chitinophaga tropicalis</name>
    <dbReference type="NCBI Taxonomy" id="2683588"/>
    <lineage>
        <taxon>Bacteria</taxon>
        <taxon>Pseudomonadati</taxon>
        <taxon>Bacteroidota</taxon>
        <taxon>Chitinophagia</taxon>
        <taxon>Chitinophagales</taxon>
        <taxon>Chitinophagaceae</taxon>
        <taxon>Chitinophaga</taxon>
    </lineage>
</organism>
<evidence type="ECO:0000259" key="3">
    <source>
        <dbReference type="Pfam" id="PF02678"/>
    </source>
</evidence>
<evidence type="ECO:0000256" key="1">
    <source>
        <dbReference type="ARBA" id="ARBA00008416"/>
    </source>
</evidence>
<dbReference type="PANTHER" id="PTHR43212:SF3">
    <property type="entry name" value="QUERCETIN 2,3-DIOXYGENASE"/>
    <property type="match status" value="1"/>
</dbReference>
<evidence type="ECO:0000256" key="2">
    <source>
        <dbReference type="RuleBase" id="RU003457"/>
    </source>
</evidence>
<dbReference type="Pfam" id="PF17954">
    <property type="entry name" value="Pirin_C_2"/>
    <property type="match status" value="1"/>
</dbReference>
<protein>
    <submittedName>
        <fullName evidence="5">Pirin</fullName>
    </submittedName>
</protein>